<dbReference type="GO" id="GO:0009425">
    <property type="term" value="C:bacterial-type flagellum basal body"/>
    <property type="evidence" value="ECO:0007669"/>
    <property type="project" value="UniProtKB-SubCell"/>
</dbReference>
<evidence type="ECO:0000256" key="9">
    <source>
        <dbReference type="NCBIfam" id="TIGR01400"/>
    </source>
</evidence>
<keyword evidence="12" id="KW-1185">Reference proteome</keyword>
<dbReference type="Proteomes" id="UP001154312">
    <property type="component" value="Unassembled WGS sequence"/>
</dbReference>
<evidence type="ECO:0000256" key="6">
    <source>
        <dbReference type="ARBA" id="ARBA00022989"/>
    </source>
</evidence>
<proteinExistence type="inferred from homology"/>
<dbReference type="GO" id="GO:0005886">
    <property type="term" value="C:plasma membrane"/>
    <property type="evidence" value="ECO:0007669"/>
    <property type="project" value="UniProtKB-SubCell"/>
</dbReference>
<dbReference type="InterPro" id="IPR006303">
    <property type="entry name" value="FliR"/>
</dbReference>
<evidence type="ECO:0000256" key="5">
    <source>
        <dbReference type="ARBA" id="ARBA00022692"/>
    </source>
</evidence>
<feature type="transmembrane region" description="Helical" evidence="10">
    <location>
        <begin position="209"/>
        <end position="232"/>
    </location>
</feature>
<dbReference type="GO" id="GO:0044780">
    <property type="term" value="P:bacterial-type flagellum assembly"/>
    <property type="evidence" value="ECO:0007669"/>
    <property type="project" value="UniProtKB-UniRule"/>
</dbReference>
<dbReference type="AlphaFoldDB" id="A0A9X4H7B0"/>
<feature type="transmembrane region" description="Helical" evidence="10">
    <location>
        <begin position="124"/>
        <end position="147"/>
    </location>
</feature>
<comment type="function">
    <text evidence="1 10">Role in flagellar biosynthesis.</text>
</comment>
<keyword evidence="5 10" id="KW-0812">Transmembrane</keyword>
<evidence type="ECO:0000256" key="2">
    <source>
        <dbReference type="ARBA" id="ARBA00009772"/>
    </source>
</evidence>
<evidence type="ECO:0000256" key="3">
    <source>
        <dbReference type="ARBA" id="ARBA00021717"/>
    </source>
</evidence>
<feature type="transmembrane region" description="Helical" evidence="10">
    <location>
        <begin position="35"/>
        <end position="57"/>
    </location>
</feature>
<dbReference type="PRINTS" id="PR00953">
    <property type="entry name" value="TYPE3IMRPROT"/>
</dbReference>
<keyword evidence="11" id="KW-0282">Flagellum</keyword>
<evidence type="ECO:0000256" key="10">
    <source>
        <dbReference type="RuleBase" id="RU362071"/>
    </source>
</evidence>
<sequence length="255" mass="27220">MPDISQVMAFFLVFLRAAAFMISGPLFGFRGIPPLFKVGFSLALAVVLFPTAAANLATLPGGVWGFGLAVISEIGVGLMLGTTVTIILNSIRMAGQMIDMQIGYSMASLVDPMNGSQNTLLAQYLYLLSLILFLMLDGHYTLIMGLAKSYQLVPLSAAALNGSVPLVLIKTFSGAFTIALQVSAPVLAVLLVSDLALGFLSRTTPQINVFLTGFLVKIVVGILTLSFLIPLLGTVFHSLINMIERDLYSLMRALI</sequence>
<reference evidence="11" key="1">
    <citation type="submission" date="2022-02" db="EMBL/GenBank/DDBJ databases">
        <authorList>
            <person name="Leng L."/>
        </authorList>
    </citation>
    <scope>NUCLEOTIDE SEQUENCE</scope>
    <source>
        <strain evidence="11">JI</strain>
    </source>
</reference>
<dbReference type="EMBL" id="JAKOAV010000028">
    <property type="protein sequence ID" value="MDF9409314.1"/>
    <property type="molecule type" value="Genomic_DNA"/>
</dbReference>
<comment type="subcellular location">
    <subcellularLocation>
        <location evidence="10">Cell membrane</location>
        <topology evidence="10">Multi-pass membrane protein</topology>
    </subcellularLocation>
    <subcellularLocation>
        <location evidence="10">Bacterial flagellum basal body</location>
    </subcellularLocation>
</comment>
<feature type="transmembrane region" description="Helical" evidence="10">
    <location>
        <begin position="6"/>
        <end position="28"/>
    </location>
</feature>
<name>A0A9X4H7B0_9FIRM</name>
<protein>
    <recommendedName>
        <fullName evidence="3 9">Flagellar biosynthetic protein FliR</fullName>
    </recommendedName>
</protein>
<comment type="caution">
    <text evidence="11">The sequence shown here is derived from an EMBL/GenBank/DDBJ whole genome shotgun (WGS) entry which is preliminary data.</text>
</comment>
<keyword evidence="11" id="KW-0966">Cell projection</keyword>
<dbReference type="GO" id="GO:0006605">
    <property type="term" value="P:protein targeting"/>
    <property type="evidence" value="ECO:0007669"/>
    <property type="project" value="UniProtKB-UniRule"/>
</dbReference>
<keyword evidence="4 10" id="KW-1003">Cell membrane</keyword>
<dbReference type="NCBIfam" id="TIGR01400">
    <property type="entry name" value="fliR"/>
    <property type="match status" value="1"/>
</dbReference>
<keyword evidence="8 10" id="KW-0975">Bacterial flagellum</keyword>
<dbReference type="PANTHER" id="PTHR30065">
    <property type="entry name" value="FLAGELLAR BIOSYNTHETIC PROTEIN FLIR"/>
    <property type="match status" value="1"/>
</dbReference>
<dbReference type="InterPro" id="IPR002010">
    <property type="entry name" value="T3SS_IM_R"/>
</dbReference>
<keyword evidence="7 10" id="KW-0472">Membrane</keyword>
<evidence type="ECO:0000256" key="4">
    <source>
        <dbReference type="ARBA" id="ARBA00022475"/>
    </source>
</evidence>
<evidence type="ECO:0000313" key="12">
    <source>
        <dbReference type="Proteomes" id="UP001154312"/>
    </source>
</evidence>
<keyword evidence="11" id="KW-0969">Cilium</keyword>
<evidence type="ECO:0000256" key="8">
    <source>
        <dbReference type="ARBA" id="ARBA00023143"/>
    </source>
</evidence>
<feature type="transmembrane region" description="Helical" evidence="10">
    <location>
        <begin position="63"/>
        <end position="88"/>
    </location>
</feature>
<gene>
    <name evidence="11" type="primary">fliR</name>
    <name evidence="11" type="ORF">L7E55_13275</name>
</gene>
<dbReference type="Pfam" id="PF01311">
    <property type="entry name" value="Bac_export_1"/>
    <property type="match status" value="1"/>
</dbReference>
<evidence type="ECO:0000256" key="1">
    <source>
        <dbReference type="ARBA" id="ARBA00002578"/>
    </source>
</evidence>
<evidence type="ECO:0000313" key="11">
    <source>
        <dbReference type="EMBL" id="MDF9409314.1"/>
    </source>
</evidence>
<accession>A0A9X4H7B0</accession>
<organism evidence="11 12">
    <name type="scientific">Pelotomaculum isophthalicicum JI</name>
    <dbReference type="NCBI Taxonomy" id="947010"/>
    <lineage>
        <taxon>Bacteria</taxon>
        <taxon>Bacillati</taxon>
        <taxon>Bacillota</taxon>
        <taxon>Clostridia</taxon>
        <taxon>Eubacteriales</taxon>
        <taxon>Desulfotomaculaceae</taxon>
        <taxon>Pelotomaculum</taxon>
    </lineage>
</organism>
<dbReference type="PANTHER" id="PTHR30065:SF1">
    <property type="entry name" value="SURFACE PRESENTATION OF ANTIGENS PROTEIN SPAR"/>
    <property type="match status" value="1"/>
</dbReference>
<evidence type="ECO:0000256" key="7">
    <source>
        <dbReference type="ARBA" id="ARBA00023136"/>
    </source>
</evidence>
<dbReference type="RefSeq" id="WP_277444770.1">
    <property type="nucleotide sequence ID" value="NZ_JAKOAV010000028.1"/>
</dbReference>
<feature type="transmembrane region" description="Helical" evidence="10">
    <location>
        <begin position="167"/>
        <end position="197"/>
    </location>
</feature>
<comment type="similarity">
    <text evidence="2 10">Belongs to the FliR/MopE/SpaR family.</text>
</comment>
<keyword evidence="6 10" id="KW-1133">Transmembrane helix</keyword>